<evidence type="ECO:0000313" key="7">
    <source>
        <dbReference type="EMBL" id="EDO06745.1"/>
    </source>
</evidence>
<dbReference type="FunCoup" id="A7AQC1">
    <property type="interactions" value="420"/>
</dbReference>
<dbReference type="GeneID" id="5478572"/>
<protein>
    <recommendedName>
        <fullName evidence="5">GPN-loop GTPase 2</fullName>
    </recommendedName>
</protein>
<dbReference type="RefSeq" id="XP_001610308.1">
    <property type="nucleotide sequence ID" value="XM_001610258.1"/>
</dbReference>
<comment type="caution">
    <text evidence="6">The sequence shown here is derived from an EMBL/GenBank/DDBJ whole genome shotgun (WGS) entry which is preliminary data.</text>
</comment>
<evidence type="ECO:0000256" key="2">
    <source>
        <dbReference type="ARBA" id="ARBA00022741"/>
    </source>
</evidence>
<name>A7AQC1_BABBO</name>
<dbReference type="PANTHER" id="PTHR21231:SF3">
    <property type="entry name" value="GPN-LOOP GTPASE 2"/>
    <property type="match status" value="1"/>
</dbReference>
<sequence length="297" mass="33461">MVHFGQVIMGPPGSGKSTYCAGAKQLLTRLGRPTAIINLDPQANVFELPYKPDIDIRELVDCCNVANTYDLGPNASLLFAMDYLLANLDWLIQKVHSLGNVYLLYDIPGQIELFTHHTSLKKIVDTLQCRHDHILTGVNLIDSTLCADPYKYVAALLASLSCQIFIHLPHVNVLSKLDVLCMISQDLAFNLEFYTSVASLEELLCHFKNSFSYRHDESFERFVRALCELVDDFNLISFATLDVQNVTSMIKLLRVIDKAMGYLTTGGIDDYNIDEYLEIDYRASLCVETTKNKFLEG</sequence>
<dbReference type="FunFam" id="3.40.50.300:FF:000338">
    <property type="entry name" value="GPN-loop GTPase 2"/>
    <property type="match status" value="1"/>
</dbReference>
<dbReference type="EMBL" id="AAXT01000002">
    <property type="protein sequence ID" value="EDO06745.1"/>
    <property type="molecule type" value="Genomic_DNA"/>
</dbReference>
<dbReference type="CDD" id="cd17871">
    <property type="entry name" value="GPN2"/>
    <property type="match status" value="1"/>
</dbReference>
<dbReference type="InterPro" id="IPR030231">
    <property type="entry name" value="Gpn2"/>
</dbReference>
<proteinExistence type="inferred from homology"/>
<dbReference type="EMBL" id="AAXT01000002">
    <property type="protein sequence ID" value="EDO06740.1"/>
    <property type="molecule type" value="Genomic_DNA"/>
</dbReference>
<dbReference type="InterPro" id="IPR004130">
    <property type="entry name" value="Gpn"/>
</dbReference>
<reference evidence="6" key="2">
    <citation type="submission" date="2007-08" db="EMBL/GenBank/DDBJ databases">
        <authorList>
            <person name="Nene V."/>
        </authorList>
    </citation>
    <scope>NUCLEOTIDE SEQUENCE</scope>
    <source>
        <strain evidence="6">T2Bo</strain>
    </source>
</reference>
<keyword evidence="8" id="KW-1185">Reference proteome</keyword>
<keyword evidence="2 5" id="KW-0547">Nucleotide-binding</keyword>
<dbReference type="KEGG" id="bbo:BBOV_IV003840"/>
<comment type="subunit">
    <text evidence="5">Binds to RNA polymerase II (RNAPII).</text>
</comment>
<comment type="function">
    <text evidence="5">Small GTPase required for proper localization of RNA polymerase II and III (RNAPII and RNAPIII). May act at an RNAP assembly step prior to nuclear import.</text>
</comment>
<keyword evidence="3 5" id="KW-0378">Hydrolase</keyword>
<evidence type="ECO:0000256" key="3">
    <source>
        <dbReference type="ARBA" id="ARBA00022801"/>
    </source>
</evidence>
<evidence type="ECO:0000313" key="6">
    <source>
        <dbReference type="EMBL" id="EDO06740.1"/>
    </source>
</evidence>
<dbReference type="InterPro" id="IPR027417">
    <property type="entry name" value="P-loop_NTPase"/>
</dbReference>
<dbReference type="Proteomes" id="UP000002173">
    <property type="component" value="Unassembled WGS sequence"/>
</dbReference>
<keyword evidence="4 5" id="KW-0342">GTP-binding</keyword>
<dbReference type="Gene3D" id="3.40.50.300">
    <property type="entry name" value="P-loop containing nucleotide triphosphate hydrolases"/>
    <property type="match status" value="1"/>
</dbReference>
<dbReference type="RefSeq" id="XP_001610313.1">
    <property type="nucleotide sequence ID" value="XM_001610263.1"/>
</dbReference>
<dbReference type="eggNOG" id="KOG1533">
    <property type="taxonomic scope" value="Eukaryota"/>
</dbReference>
<dbReference type="GeneID" id="5478566"/>
<dbReference type="VEuPathDB" id="PiroplasmaDB:BBOV_IV003840"/>
<accession>A7AQC1</accession>
<dbReference type="Pfam" id="PF03029">
    <property type="entry name" value="ATP_bind_1"/>
    <property type="match status" value="1"/>
</dbReference>
<evidence type="ECO:0000256" key="5">
    <source>
        <dbReference type="RuleBase" id="RU365059"/>
    </source>
</evidence>
<evidence type="ECO:0000256" key="4">
    <source>
        <dbReference type="ARBA" id="ARBA00023134"/>
    </source>
</evidence>
<dbReference type="AlphaFoldDB" id="A7AQC1"/>
<dbReference type="GO" id="GO:0005737">
    <property type="term" value="C:cytoplasm"/>
    <property type="evidence" value="ECO:0007669"/>
    <property type="project" value="TreeGrafter"/>
</dbReference>
<comment type="similarity">
    <text evidence="1 5">Belongs to the GPN-loop GTPase family.</text>
</comment>
<dbReference type="STRING" id="5865.A7AQC1"/>
<dbReference type="OMA" id="ATHNYFL"/>
<reference evidence="8" key="4">
    <citation type="journal article" date="2021" name="Int. J. Parasitol.">
        <title>Comparative analysis of gene expression between Babesia bovis blood stages and kinetes allowed by improved genome annotation.</title>
        <authorList>
            <person name="Ueti M.W."/>
            <person name="Johnson W.C."/>
            <person name="Kappmeyer L.S."/>
            <person name="Herndon D.R."/>
            <person name="Mousel M.R."/>
            <person name="Reif K.E."/>
            <person name="Taus N.S."/>
            <person name="Ifeonu O.O."/>
            <person name="Silva J.C."/>
            <person name="Suarez C.E."/>
            <person name="Brayton K.A."/>
        </authorList>
    </citation>
    <scope>NUCLEOTIDE SEQUENCE [LARGE SCALE GENOMIC DNA]</scope>
</reference>
<reference evidence="6 8" key="1">
    <citation type="journal article" date="2007" name="PLoS Pathog.">
        <title>Genome sequence of Babesia bovis and comparative analysis of apicomplexan hemoprotozoa.</title>
        <authorList>
            <person name="Brayton K.A."/>
            <person name="Lau A.O.T."/>
            <person name="Herndon D.R."/>
            <person name="Hannick L."/>
            <person name="Kappmeyer L.S."/>
            <person name="Berens S.J."/>
            <person name="Bidwell S.L."/>
            <person name="Brown W.C."/>
            <person name="Crabtree J."/>
            <person name="Fadrosh D."/>
            <person name="Feldblum T."/>
            <person name="Forberger H.A."/>
            <person name="Haas B.J."/>
            <person name="Howell J.M."/>
            <person name="Khouri H."/>
            <person name="Koo H."/>
            <person name="Mann D.J."/>
            <person name="Norimine J."/>
            <person name="Paulsen I.T."/>
            <person name="Radune D."/>
            <person name="Ren Q."/>
            <person name="Smith R.K. Jr."/>
            <person name="Suarez C.E."/>
            <person name="White O."/>
            <person name="Wortman J.R."/>
            <person name="Knowles D.P. Jr."/>
            <person name="McElwain T.F."/>
            <person name="Nene V.M."/>
        </authorList>
    </citation>
    <scope>NUCLEOTIDE SEQUENCE [LARGE SCALE GENOMIC DNA]</scope>
    <source>
        <strain evidence="6">T2Bo</strain>
    </source>
</reference>
<dbReference type="GO" id="GO:0003924">
    <property type="term" value="F:GTPase activity"/>
    <property type="evidence" value="ECO:0007669"/>
    <property type="project" value="TreeGrafter"/>
</dbReference>
<dbReference type="KEGG" id="bbo:BBOV_IV003790"/>
<dbReference type="PANTHER" id="PTHR21231">
    <property type="entry name" value="XPA-BINDING PROTEIN 1-RELATED"/>
    <property type="match status" value="1"/>
</dbReference>
<evidence type="ECO:0000256" key="1">
    <source>
        <dbReference type="ARBA" id="ARBA00005290"/>
    </source>
</evidence>
<gene>
    <name evidence="6" type="ORF">BBOV_IV003790</name>
    <name evidence="7" type="ORF">BBOV_IV003840</name>
</gene>
<organism evidence="6 8">
    <name type="scientific">Babesia bovis</name>
    <dbReference type="NCBI Taxonomy" id="5865"/>
    <lineage>
        <taxon>Eukaryota</taxon>
        <taxon>Sar</taxon>
        <taxon>Alveolata</taxon>
        <taxon>Apicomplexa</taxon>
        <taxon>Aconoidasida</taxon>
        <taxon>Piroplasmida</taxon>
        <taxon>Babesiidae</taxon>
        <taxon>Babesia</taxon>
    </lineage>
</organism>
<evidence type="ECO:0000313" key="8">
    <source>
        <dbReference type="Proteomes" id="UP000002173"/>
    </source>
</evidence>
<reference evidence="8" key="3">
    <citation type="journal article" date="2020" name="Data Brief">
        <title>Transcriptome dataset of Babesia bovis life stages within vertebrate and invertebrate hosts.</title>
        <authorList>
            <person name="Ueti M.W."/>
            <person name="Johnson W.C."/>
            <person name="Kappmeyer L.S."/>
            <person name="Herndon D.R."/>
            <person name="Mousel M.R."/>
            <person name="Reif K.E."/>
            <person name="Taus N.S."/>
            <person name="Ifeonu O.O."/>
            <person name="Silva J.C."/>
            <person name="Suarez C.E."/>
            <person name="Brayton K.A."/>
        </authorList>
    </citation>
    <scope>NUCLEOTIDE SEQUENCE [LARGE SCALE GENOMIC DNA]</scope>
</reference>
<dbReference type="SUPFAM" id="SSF52540">
    <property type="entry name" value="P-loop containing nucleoside triphosphate hydrolases"/>
    <property type="match status" value="1"/>
</dbReference>
<dbReference type="GO" id="GO:0005525">
    <property type="term" value="F:GTP binding"/>
    <property type="evidence" value="ECO:0007669"/>
    <property type="project" value="UniProtKB-KW"/>
</dbReference>